<dbReference type="CDD" id="cd04665">
    <property type="entry name" value="NUDIX_RppH"/>
    <property type="match status" value="1"/>
</dbReference>
<evidence type="ECO:0000256" key="2">
    <source>
        <dbReference type="ARBA" id="ARBA00022801"/>
    </source>
</evidence>
<keyword evidence="5" id="KW-1185">Reference proteome</keyword>
<dbReference type="GO" id="GO:0016787">
    <property type="term" value="F:hydrolase activity"/>
    <property type="evidence" value="ECO:0007669"/>
    <property type="project" value="UniProtKB-KW"/>
</dbReference>
<gene>
    <name evidence="4" type="primary">ytkD</name>
    <name evidence="4" type="ORF">EM808_05050</name>
</gene>
<evidence type="ECO:0000256" key="1">
    <source>
        <dbReference type="ARBA" id="ARBA00005582"/>
    </source>
</evidence>
<dbReference type="PROSITE" id="PS51462">
    <property type="entry name" value="NUDIX"/>
    <property type="match status" value="1"/>
</dbReference>
<dbReference type="InterPro" id="IPR015797">
    <property type="entry name" value="NUDIX_hydrolase-like_dom_sf"/>
</dbReference>
<dbReference type="InterPro" id="IPR020084">
    <property type="entry name" value="NUDIX_hydrolase_CS"/>
</dbReference>
<dbReference type="InterPro" id="IPR014078">
    <property type="entry name" value="Nudix_YtkD"/>
</dbReference>
<dbReference type="PANTHER" id="PTHR43736">
    <property type="entry name" value="ADP-RIBOSE PYROPHOSPHATASE"/>
    <property type="match status" value="1"/>
</dbReference>
<evidence type="ECO:0000259" key="3">
    <source>
        <dbReference type="PROSITE" id="PS51462"/>
    </source>
</evidence>
<sequence>MKTFYDINGLMVNLSFEEEAFSLRAKHVLVICTWHGKWLLTKHKTRGIEFPGGKVEAGETLIEAAGREVMEETGGIIDQIEWIGEYEVCEKESTFVKAVFFATIGDILERDNYLETDGPYLLEGNILDARFQDSYSFIMKDKVLDYCIKRMEKQLSGENLGY</sequence>
<dbReference type="EMBL" id="RZTZ01000002">
    <property type="protein sequence ID" value="RVT64888.1"/>
    <property type="molecule type" value="Genomic_DNA"/>
</dbReference>
<dbReference type="AlphaFoldDB" id="A0A3S2TXY7"/>
<proteinExistence type="inferred from homology"/>
<dbReference type="Proteomes" id="UP000288024">
    <property type="component" value="Unassembled WGS sequence"/>
</dbReference>
<comment type="similarity">
    <text evidence="1">Belongs to the Nudix hydrolase family.</text>
</comment>
<evidence type="ECO:0000313" key="4">
    <source>
        <dbReference type="EMBL" id="RVT64888.1"/>
    </source>
</evidence>
<evidence type="ECO:0000313" key="5">
    <source>
        <dbReference type="Proteomes" id="UP000288024"/>
    </source>
</evidence>
<feature type="domain" description="Nudix hydrolase" evidence="3">
    <location>
        <begin position="21"/>
        <end position="145"/>
    </location>
</feature>
<keyword evidence="2" id="KW-0378">Hydrolase</keyword>
<organism evidence="4 5">
    <name type="scientific">Niallia taxi</name>
    <dbReference type="NCBI Taxonomy" id="2499688"/>
    <lineage>
        <taxon>Bacteria</taxon>
        <taxon>Bacillati</taxon>
        <taxon>Bacillota</taxon>
        <taxon>Bacilli</taxon>
        <taxon>Bacillales</taxon>
        <taxon>Bacillaceae</taxon>
        <taxon>Niallia</taxon>
    </lineage>
</organism>
<dbReference type="Pfam" id="PF00293">
    <property type="entry name" value="NUDIX"/>
    <property type="match status" value="1"/>
</dbReference>
<dbReference type="PANTHER" id="PTHR43736:SF1">
    <property type="entry name" value="DIHYDRONEOPTERIN TRIPHOSPHATE DIPHOSPHATASE"/>
    <property type="match status" value="1"/>
</dbReference>
<dbReference type="NCBIfam" id="TIGR02705">
    <property type="entry name" value="nudix_YtkD"/>
    <property type="match status" value="1"/>
</dbReference>
<comment type="caution">
    <text evidence="4">The sequence shown here is derived from an EMBL/GenBank/DDBJ whole genome shotgun (WGS) entry which is preliminary data.</text>
</comment>
<dbReference type="SUPFAM" id="SSF55811">
    <property type="entry name" value="Nudix"/>
    <property type="match status" value="1"/>
</dbReference>
<dbReference type="Gene3D" id="3.90.79.10">
    <property type="entry name" value="Nucleoside Triphosphate Pyrophosphohydrolase"/>
    <property type="match status" value="1"/>
</dbReference>
<name>A0A3S2TXY7_9BACI</name>
<reference evidence="4 5" key="1">
    <citation type="submission" date="2019-01" db="EMBL/GenBank/DDBJ databases">
        <title>Bacillus sp. M5HDSG1-1, whole genome shotgun sequence.</title>
        <authorList>
            <person name="Tuo L."/>
        </authorList>
    </citation>
    <scope>NUCLEOTIDE SEQUENCE [LARGE SCALE GENOMIC DNA]</scope>
    <source>
        <strain evidence="4 5">M5HDSG1-1</strain>
    </source>
</reference>
<dbReference type="RefSeq" id="WP_127736816.1">
    <property type="nucleotide sequence ID" value="NZ_CP196002.1"/>
</dbReference>
<protein>
    <submittedName>
        <fullName evidence="4">Nucleoside triphosphatase YtkD</fullName>
    </submittedName>
</protein>
<accession>A0A3S2TXY7</accession>
<dbReference type="PROSITE" id="PS00893">
    <property type="entry name" value="NUDIX_BOX"/>
    <property type="match status" value="1"/>
</dbReference>
<dbReference type="InterPro" id="IPR000086">
    <property type="entry name" value="NUDIX_hydrolase_dom"/>
</dbReference>